<evidence type="ECO:0008006" key="4">
    <source>
        <dbReference type="Google" id="ProtNLM"/>
    </source>
</evidence>
<name>A0ABQ2KXD3_9NOCA</name>
<dbReference type="Pfam" id="PF05935">
    <property type="entry name" value="Arylsulfotrans"/>
    <property type="match status" value="1"/>
</dbReference>
<dbReference type="PANTHER" id="PTHR35340:SF5">
    <property type="entry name" value="ASST-DOMAIN-CONTAINING PROTEIN"/>
    <property type="match status" value="1"/>
</dbReference>
<accession>A0ABQ2KXD3</accession>
<reference evidence="3" key="1">
    <citation type="journal article" date="2019" name="Int. J. Syst. Evol. Microbiol.">
        <title>The Global Catalogue of Microorganisms (GCM) 10K type strain sequencing project: providing services to taxonomists for standard genome sequencing and annotation.</title>
        <authorList>
            <consortium name="The Broad Institute Genomics Platform"/>
            <consortium name="The Broad Institute Genome Sequencing Center for Infectious Disease"/>
            <person name="Wu L."/>
            <person name="Ma J."/>
        </authorList>
    </citation>
    <scope>NUCLEOTIDE SEQUENCE [LARGE SCALE GENOMIC DNA]</scope>
    <source>
        <strain evidence="3">CGMCC 4.7329</strain>
    </source>
</reference>
<sequence>MGIVRLTGVTYYDAETAHDSFVLFTGADSVTRLIDLNGAVVNEWPYPGVPPRIIDPALNGGRRGDVGVQLAPSGDARGGIYANGTVGQLSWSGEPLWEWGSQAPGGAARQNHDWELLPGGHRLLLVTVPRAVPGLSEVAVGDQGLVEVGPDGDIVWQWLAGDHLDELGFSEDGWDALRRTAARDPEDPWGYLEMNSAKSLGPNHWHDSDPDSVFQPDNILVSFRKANVVALIDKASGAVVWKLGPYFDAAPGAQHQRINVHKVPRALDQISGQHNPHMIAAGLPGTGNILIFDNQGGAGYPPAALGIYAGSRVLEVDPATRQIVWQYTAEDSGLPSWTFFSSFVSNAQRLPNGNTLVTEGMRGRLFQVTPGGDIVWEYCSPYLGYGVAGEPEVREPRVPGVDRLTLTPLVYRAQAVPFDWVPDGTARTTPRSVDRRESAGARTGSAT</sequence>
<dbReference type="PANTHER" id="PTHR35340">
    <property type="entry name" value="PQQ ENZYME REPEAT PROTEIN-RELATED"/>
    <property type="match status" value="1"/>
</dbReference>
<evidence type="ECO:0000313" key="2">
    <source>
        <dbReference type="EMBL" id="GGN95660.1"/>
    </source>
</evidence>
<gene>
    <name evidence="2" type="ORF">GCM10011610_59900</name>
</gene>
<comment type="caution">
    <text evidence="2">The sequence shown here is derived from an EMBL/GenBank/DDBJ whole genome shotgun (WGS) entry which is preliminary data.</text>
</comment>
<organism evidence="2 3">
    <name type="scientific">Nocardia rhizosphaerihabitans</name>
    <dbReference type="NCBI Taxonomy" id="1691570"/>
    <lineage>
        <taxon>Bacteria</taxon>
        <taxon>Bacillati</taxon>
        <taxon>Actinomycetota</taxon>
        <taxon>Actinomycetes</taxon>
        <taxon>Mycobacteriales</taxon>
        <taxon>Nocardiaceae</taxon>
        <taxon>Nocardia</taxon>
    </lineage>
</organism>
<dbReference type="Proteomes" id="UP000658127">
    <property type="component" value="Unassembled WGS sequence"/>
</dbReference>
<dbReference type="SUPFAM" id="SSF50998">
    <property type="entry name" value="Quinoprotein alcohol dehydrogenase-like"/>
    <property type="match status" value="1"/>
</dbReference>
<dbReference type="InterPro" id="IPR010262">
    <property type="entry name" value="Arylsulfotransferase_bact"/>
</dbReference>
<dbReference type="EMBL" id="BMNE01000009">
    <property type="protein sequence ID" value="GGN95660.1"/>
    <property type="molecule type" value="Genomic_DNA"/>
</dbReference>
<dbReference type="InterPro" id="IPR053143">
    <property type="entry name" value="Arylsulfate_ST"/>
</dbReference>
<dbReference type="InterPro" id="IPR011047">
    <property type="entry name" value="Quinoprotein_ADH-like_sf"/>
</dbReference>
<evidence type="ECO:0000313" key="3">
    <source>
        <dbReference type="Proteomes" id="UP000658127"/>
    </source>
</evidence>
<proteinExistence type="predicted"/>
<evidence type="ECO:0000256" key="1">
    <source>
        <dbReference type="SAM" id="MobiDB-lite"/>
    </source>
</evidence>
<keyword evidence="3" id="KW-1185">Reference proteome</keyword>
<dbReference type="RefSeq" id="WP_189033838.1">
    <property type="nucleotide sequence ID" value="NZ_BMNE01000009.1"/>
</dbReference>
<feature type="region of interest" description="Disordered" evidence="1">
    <location>
        <begin position="422"/>
        <end position="447"/>
    </location>
</feature>
<protein>
    <recommendedName>
        <fullName evidence="4">ArsR family transcriptional regulator</fullName>
    </recommendedName>
</protein>